<dbReference type="EMBL" id="JAATIP010000028">
    <property type="protein sequence ID" value="KAF4390559.1"/>
    <property type="molecule type" value="Genomic_DNA"/>
</dbReference>
<sequence>MPCLSIYDSSDPKNFSGDRQLKPDMECCRSSSLGRNSDVSDESSNGEDSTNDEAQNSFKGPLDTMDGLEEVLPIKYVSF</sequence>
<evidence type="ECO:0000313" key="2">
    <source>
        <dbReference type="EMBL" id="KAF4390559.1"/>
    </source>
</evidence>
<evidence type="ECO:0000313" key="4">
    <source>
        <dbReference type="Proteomes" id="UP000525078"/>
    </source>
</evidence>
<proteinExistence type="predicted"/>
<gene>
    <name evidence="2" type="ORF">F8388_006056</name>
    <name evidence="3" type="ORF">G4B88_006079</name>
</gene>
<keyword evidence="5" id="KW-1185">Reference proteome</keyword>
<organism evidence="3 5">
    <name type="scientific">Cannabis sativa</name>
    <name type="common">Hemp</name>
    <name type="synonym">Marijuana</name>
    <dbReference type="NCBI Taxonomy" id="3483"/>
    <lineage>
        <taxon>Eukaryota</taxon>
        <taxon>Viridiplantae</taxon>
        <taxon>Streptophyta</taxon>
        <taxon>Embryophyta</taxon>
        <taxon>Tracheophyta</taxon>
        <taxon>Spermatophyta</taxon>
        <taxon>Magnoliopsida</taxon>
        <taxon>eudicotyledons</taxon>
        <taxon>Gunneridae</taxon>
        <taxon>Pentapetalae</taxon>
        <taxon>rosids</taxon>
        <taxon>fabids</taxon>
        <taxon>Rosales</taxon>
        <taxon>Cannabaceae</taxon>
        <taxon>Cannabis</taxon>
    </lineage>
</organism>
<feature type="compositionally biased region" description="Polar residues" evidence="1">
    <location>
        <begin position="29"/>
        <end position="38"/>
    </location>
</feature>
<dbReference type="AlphaFoldDB" id="A0A7J6IAS3"/>
<accession>A0A7J6IAS3</accession>
<evidence type="ECO:0000313" key="3">
    <source>
        <dbReference type="EMBL" id="KAF4404693.1"/>
    </source>
</evidence>
<evidence type="ECO:0000313" key="5">
    <source>
        <dbReference type="Proteomes" id="UP000583929"/>
    </source>
</evidence>
<protein>
    <submittedName>
        <fullName evidence="3">Uncharacterized protein</fullName>
    </submittedName>
</protein>
<feature type="compositionally biased region" description="Acidic residues" evidence="1">
    <location>
        <begin position="39"/>
        <end position="51"/>
    </location>
</feature>
<reference evidence="4 5" key="1">
    <citation type="journal article" date="2020" name="bioRxiv">
        <title>Sequence and annotation of 42 cannabis genomes reveals extensive copy number variation in cannabinoid synthesis and pathogen resistance genes.</title>
        <authorList>
            <person name="Mckernan K.J."/>
            <person name="Helbert Y."/>
            <person name="Kane L.T."/>
            <person name="Ebling H."/>
            <person name="Zhang L."/>
            <person name="Liu B."/>
            <person name="Eaton Z."/>
            <person name="Mclaughlin S."/>
            <person name="Kingan S."/>
            <person name="Baybayan P."/>
            <person name="Concepcion G."/>
            <person name="Jordan M."/>
            <person name="Riva A."/>
            <person name="Barbazuk W."/>
            <person name="Harkins T."/>
        </authorList>
    </citation>
    <scope>NUCLEOTIDE SEQUENCE [LARGE SCALE GENOMIC DNA]</scope>
    <source>
        <strain evidence="4 5">cv. Jamaican Lion 4</strain>
        <strain evidence="3">Father</strain>
        <strain evidence="2">Mother</strain>
        <tissue evidence="3">Leaf</tissue>
    </source>
</reference>
<name>A0A7J6IAS3_CANSA</name>
<feature type="region of interest" description="Disordered" evidence="1">
    <location>
        <begin position="1"/>
        <end position="65"/>
    </location>
</feature>
<dbReference type="Proteomes" id="UP000525078">
    <property type="component" value="Unassembled WGS sequence"/>
</dbReference>
<evidence type="ECO:0000256" key="1">
    <source>
        <dbReference type="SAM" id="MobiDB-lite"/>
    </source>
</evidence>
<dbReference type="Proteomes" id="UP000583929">
    <property type="component" value="Unassembled WGS sequence"/>
</dbReference>
<dbReference type="EMBL" id="JAATIQ010000001">
    <property type="protein sequence ID" value="KAF4404693.1"/>
    <property type="molecule type" value="Genomic_DNA"/>
</dbReference>
<comment type="caution">
    <text evidence="3">The sequence shown here is derived from an EMBL/GenBank/DDBJ whole genome shotgun (WGS) entry which is preliminary data.</text>
</comment>